<dbReference type="InterPro" id="IPR003594">
    <property type="entry name" value="HATPase_dom"/>
</dbReference>
<dbReference type="PANTHER" id="PTHR44936:SF10">
    <property type="entry name" value="SENSOR PROTEIN RSTB"/>
    <property type="match status" value="1"/>
</dbReference>
<comment type="caution">
    <text evidence="9">The sequence shown here is derived from an EMBL/GenBank/DDBJ whole genome shotgun (WGS) entry which is preliminary data.</text>
</comment>
<name>A0ABT0LE31_9GAMM</name>
<evidence type="ECO:0000313" key="9">
    <source>
        <dbReference type="EMBL" id="MCL1125406.1"/>
    </source>
</evidence>
<keyword evidence="3" id="KW-0808">Transferase</keyword>
<dbReference type="InterPro" id="IPR050980">
    <property type="entry name" value="2C_sensor_his_kinase"/>
</dbReference>
<dbReference type="SUPFAM" id="SSF55874">
    <property type="entry name" value="ATPase domain of HSP90 chaperone/DNA topoisomerase II/histidine kinase"/>
    <property type="match status" value="1"/>
</dbReference>
<dbReference type="PRINTS" id="PR00344">
    <property type="entry name" value="BCTRLSENSOR"/>
</dbReference>
<dbReference type="EC" id="2.7.13.3" evidence="2"/>
<reference evidence="9 10" key="1">
    <citation type="submission" date="2022-01" db="EMBL/GenBank/DDBJ databases">
        <title>Whole genome-based taxonomy of the Shewanellaceae.</title>
        <authorList>
            <person name="Martin-Rodriguez A.J."/>
        </authorList>
    </citation>
    <scope>NUCLEOTIDE SEQUENCE [LARGE SCALE GENOMIC DNA]</scope>
    <source>
        <strain evidence="9 10">DSM 17177</strain>
    </source>
</reference>
<dbReference type="Gene3D" id="1.10.287.130">
    <property type="match status" value="1"/>
</dbReference>
<keyword evidence="5" id="KW-0418">Kinase</keyword>
<dbReference type="Pfam" id="PF02518">
    <property type="entry name" value="HATPase_c"/>
    <property type="match status" value="1"/>
</dbReference>
<dbReference type="GO" id="GO:0005524">
    <property type="term" value="F:ATP binding"/>
    <property type="evidence" value="ECO:0007669"/>
    <property type="project" value="UniProtKB-KW"/>
</dbReference>
<evidence type="ECO:0000256" key="2">
    <source>
        <dbReference type="ARBA" id="ARBA00012438"/>
    </source>
</evidence>
<feature type="transmembrane region" description="Helical" evidence="7">
    <location>
        <begin position="47"/>
        <end position="64"/>
    </location>
</feature>
<dbReference type="InterPro" id="IPR036890">
    <property type="entry name" value="HATPase_C_sf"/>
</dbReference>
<feature type="transmembrane region" description="Helical" evidence="7">
    <location>
        <begin position="149"/>
        <end position="171"/>
    </location>
</feature>
<feature type="transmembrane region" description="Helical" evidence="7">
    <location>
        <begin position="98"/>
        <end position="115"/>
    </location>
</feature>
<dbReference type="PANTHER" id="PTHR44936">
    <property type="entry name" value="SENSOR PROTEIN CREC"/>
    <property type="match status" value="1"/>
</dbReference>
<dbReference type="RefSeq" id="WP_248940722.1">
    <property type="nucleotide sequence ID" value="NZ_JAKIKS010000048.1"/>
</dbReference>
<proteinExistence type="predicted"/>
<evidence type="ECO:0000256" key="4">
    <source>
        <dbReference type="ARBA" id="ARBA00022741"/>
    </source>
</evidence>
<feature type="transmembrane region" description="Helical" evidence="7">
    <location>
        <begin position="12"/>
        <end position="35"/>
    </location>
</feature>
<evidence type="ECO:0000256" key="6">
    <source>
        <dbReference type="ARBA" id="ARBA00022840"/>
    </source>
</evidence>
<evidence type="ECO:0000259" key="8">
    <source>
        <dbReference type="PROSITE" id="PS50109"/>
    </source>
</evidence>
<evidence type="ECO:0000256" key="5">
    <source>
        <dbReference type="ARBA" id="ARBA00022777"/>
    </source>
</evidence>
<feature type="domain" description="Histidine kinase" evidence="8">
    <location>
        <begin position="203"/>
        <end position="428"/>
    </location>
</feature>
<dbReference type="EMBL" id="JAKIKS010000048">
    <property type="protein sequence ID" value="MCL1125406.1"/>
    <property type="molecule type" value="Genomic_DNA"/>
</dbReference>
<keyword evidence="10" id="KW-1185">Reference proteome</keyword>
<keyword evidence="6 9" id="KW-0067">ATP-binding</keyword>
<evidence type="ECO:0000313" key="10">
    <source>
        <dbReference type="Proteomes" id="UP001203423"/>
    </source>
</evidence>
<keyword evidence="4" id="KW-0547">Nucleotide-binding</keyword>
<accession>A0ABT0LE31</accession>
<dbReference type="Proteomes" id="UP001203423">
    <property type="component" value="Unassembled WGS sequence"/>
</dbReference>
<evidence type="ECO:0000256" key="3">
    <source>
        <dbReference type="ARBA" id="ARBA00022679"/>
    </source>
</evidence>
<dbReference type="PROSITE" id="PS50109">
    <property type="entry name" value="HIS_KIN"/>
    <property type="match status" value="1"/>
</dbReference>
<comment type="catalytic activity">
    <reaction evidence="1">
        <text>ATP + protein L-histidine = ADP + protein N-phospho-L-histidine.</text>
        <dbReference type="EC" id="2.7.13.3"/>
    </reaction>
</comment>
<evidence type="ECO:0000256" key="7">
    <source>
        <dbReference type="SAM" id="Phobius"/>
    </source>
</evidence>
<sequence length="444" mass="49242">MSLRPLLHPDKVFDQLIILRALGLMLKIGLTFFAAKTFGLSLERPELIWVLSIETLFLLSQFLFRKENDLRPKTIFLSLLFDTLFWIAWLYFSGGATNAFISLLLLPIAVAAVLLPQWAAWRLTFVSTLAYSVMIFFEPENAMNMSSHYLGMWFNFVISSLVLTTSVVFIAQKIRGKEAELGVMREAQLRQEKLLALGVASAQMAHQLATPLSSLHLLADEVSDALPGKPVVIEDMKVALGRCEHILADLRLATESIRQQKQVIFSVAELINRLQQQLLLWLPQLTLSFDLDDEVDLNDKINADTCLLPVLIALVENAAHASQAQFDALAARSTTQNVQESIDRQQVKIAIHLLEKRQTLSIAIRDYGAGIPLSLIKQLGHQILESTDGMGIALLLSHASLERLGGRLLLSNHADGGAIAEVQLPILSVLNQNALDEDGANNKN</sequence>
<gene>
    <name evidence="9" type="ORF">L2764_13185</name>
</gene>
<keyword evidence="7" id="KW-0812">Transmembrane</keyword>
<protein>
    <recommendedName>
        <fullName evidence="2">histidine kinase</fullName>
        <ecNumber evidence="2">2.7.13.3</ecNumber>
    </recommendedName>
</protein>
<dbReference type="InterPro" id="IPR005467">
    <property type="entry name" value="His_kinase_dom"/>
</dbReference>
<keyword evidence="7" id="KW-1133">Transmembrane helix</keyword>
<feature type="transmembrane region" description="Helical" evidence="7">
    <location>
        <begin position="76"/>
        <end position="92"/>
    </location>
</feature>
<keyword evidence="7" id="KW-0472">Membrane</keyword>
<evidence type="ECO:0000256" key="1">
    <source>
        <dbReference type="ARBA" id="ARBA00000085"/>
    </source>
</evidence>
<dbReference type="Gene3D" id="3.30.565.10">
    <property type="entry name" value="Histidine kinase-like ATPase, C-terminal domain"/>
    <property type="match status" value="1"/>
</dbReference>
<organism evidence="9 10">
    <name type="scientific">Shewanella surugensis</name>
    <dbReference type="NCBI Taxonomy" id="212020"/>
    <lineage>
        <taxon>Bacteria</taxon>
        <taxon>Pseudomonadati</taxon>
        <taxon>Pseudomonadota</taxon>
        <taxon>Gammaproteobacteria</taxon>
        <taxon>Alteromonadales</taxon>
        <taxon>Shewanellaceae</taxon>
        <taxon>Shewanella</taxon>
    </lineage>
</organism>
<dbReference type="InterPro" id="IPR004358">
    <property type="entry name" value="Sig_transdc_His_kin-like_C"/>
</dbReference>